<proteinExistence type="predicted"/>
<evidence type="ECO:0000313" key="3">
    <source>
        <dbReference type="Proteomes" id="UP000271098"/>
    </source>
</evidence>
<evidence type="ECO:0000313" key="2">
    <source>
        <dbReference type="EMBL" id="VDK62730.1"/>
    </source>
</evidence>
<feature type="region of interest" description="Disordered" evidence="1">
    <location>
        <begin position="46"/>
        <end position="76"/>
    </location>
</feature>
<evidence type="ECO:0000313" key="4">
    <source>
        <dbReference type="WBParaSite" id="GPUH_0000845101-mRNA-1"/>
    </source>
</evidence>
<evidence type="ECO:0000256" key="1">
    <source>
        <dbReference type="SAM" id="MobiDB-lite"/>
    </source>
</evidence>
<accession>A0A183DIA1</accession>
<dbReference type="EMBL" id="UYRT01024674">
    <property type="protein sequence ID" value="VDK62730.1"/>
    <property type="molecule type" value="Genomic_DNA"/>
</dbReference>
<reference evidence="2 3" key="2">
    <citation type="submission" date="2018-11" db="EMBL/GenBank/DDBJ databases">
        <authorList>
            <consortium name="Pathogen Informatics"/>
        </authorList>
    </citation>
    <scope>NUCLEOTIDE SEQUENCE [LARGE SCALE GENOMIC DNA]</scope>
</reference>
<dbReference type="AlphaFoldDB" id="A0A183DIA1"/>
<dbReference type="Proteomes" id="UP000271098">
    <property type="component" value="Unassembled WGS sequence"/>
</dbReference>
<sequence length="96" mass="10747">MSKARSSCAQSCLRKPYLLKYVGQYDCGDPKPKKRDKPEAHVQWNLQENQEKSISIAGTDDQFGDHSDSPPKSSKTAKVSFLQMIFHTASDSISQL</sequence>
<protein>
    <submittedName>
        <fullName evidence="4">Ovule protein</fullName>
    </submittedName>
</protein>
<keyword evidence="3" id="KW-1185">Reference proteome</keyword>
<dbReference type="WBParaSite" id="GPUH_0000845101-mRNA-1">
    <property type="protein sequence ID" value="GPUH_0000845101-mRNA-1"/>
    <property type="gene ID" value="GPUH_0000845101"/>
</dbReference>
<reference evidence="4" key="1">
    <citation type="submission" date="2016-06" db="UniProtKB">
        <authorList>
            <consortium name="WormBaseParasite"/>
        </authorList>
    </citation>
    <scope>IDENTIFICATION</scope>
</reference>
<gene>
    <name evidence="2" type="ORF">GPUH_LOCUS8446</name>
</gene>
<organism evidence="4">
    <name type="scientific">Gongylonema pulchrum</name>
    <dbReference type="NCBI Taxonomy" id="637853"/>
    <lineage>
        <taxon>Eukaryota</taxon>
        <taxon>Metazoa</taxon>
        <taxon>Ecdysozoa</taxon>
        <taxon>Nematoda</taxon>
        <taxon>Chromadorea</taxon>
        <taxon>Rhabditida</taxon>
        <taxon>Spirurina</taxon>
        <taxon>Spiruromorpha</taxon>
        <taxon>Spiruroidea</taxon>
        <taxon>Gongylonematidae</taxon>
        <taxon>Gongylonema</taxon>
    </lineage>
</organism>
<name>A0A183DIA1_9BILA</name>